<dbReference type="Proteomes" id="UP000430021">
    <property type="component" value="Unassembled WGS sequence"/>
</dbReference>
<comment type="caution">
    <text evidence="1">The sequence shown here is derived from an EMBL/GenBank/DDBJ whole genome shotgun (WGS) entry which is preliminary data.</text>
</comment>
<gene>
    <name evidence="1" type="ORF">GRI59_07455</name>
</gene>
<organism evidence="1 2">
    <name type="scientific">Erythrobacter ramosus</name>
    <dbReference type="NCBI Taxonomy" id="35811"/>
    <lineage>
        <taxon>Bacteria</taxon>
        <taxon>Pseudomonadati</taxon>
        <taxon>Pseudomonadota</taxon>
        <taxon>Alphaproteobacteria</taxon>
        <taxon>Sphingomonadales</taxon>
        <taxon>Erythrobacteraceae</taxon>
        <taxon>Erythrobacter/Porphyrobacter group</taxon>
        <taxon>Erythrobacter</taxon>
    </lineage>
</organism>
<proteinExistence type="predicted"/>
<accession>A0A6I4UM05</accession>
<dbReference type="EMBL" id="WTYB01000002">
    <property type="protein sequence ID" value="MXP38449.1"/>
    <property type="molecule type" value="Genomic_DNA"/>
</dbReference>
<dbReference type="AlphaFoldDB" id="A0A6I4UM05"/>
<protein>
    <recommendedName>
        <fullName evidence="3">RcnB family protein</fullName>
    </recommendedName>
</protein>
<evidence type="ECO:0000313" key="1">
    <source>
        <dbReference type="EMBL" id="MXP38449.1"/>
    </source>
</evidence>
<evidence type="ECO:0008006" key="3">
    <source>
        <dbReference type="Google" id="ProtNLM"/>
    </source>
</evidence>
<dbReference type="OrthoDB" id="7205329at2"/>
<name>A0A6I4UM05_9SPHN</name>
<evidence type="ECO:0000313" key="2">
    <source>
        <dbReference type="Proteomes" id="UP000430021"/>
    </source>
</evidence>
<dbReference type="InterPro" id="IPR024572">
    <property type="entry name" value="RcnB"/>
</dbReference>
<reference evidence="1 2" key="1">
    <citation type="submission" date="2019-12" db="EMBL/GenBank/DDBJ databases">
        <title>Genomic-based taxomic classification of the family Erythrobacteraceae.</title>
        <authorList>
            <person name="Xu L."/>
        </authorList>
    </citation>
    <scope>NUCLEOTIDE SEQUENCE [LARGE SCALE GENOMIC DNA]</scope>
    <source>
        <strain evidence="1 2">JCM 10282</strain>
    </source>
</reference>
<dbReference type="Pfam" id="PF11776">
    <property type="entry name" value="RcnB"/>
    <property type="match status" value="1"/>
</dbReference>
<sequence>MARDARRADARGNDRNDWRDGRRDNWRDGRSNWRRDDWRHSWNGRPGWDNRDFRRWNNNGWRNDRRYGWTDWRRSNQYLFRPGPYYAPFRSHRYNRLDIGFYLDSLFFQPRFFLNDPYAYRLPPAYGPYQWVRYYDDVVLVDIYTGEVVDVIHDFFW</sequence>
<dbReference type="Gene3D" id="3.10.450.160">
    <property type="entry name" value="inner membrane protein cigr"/>
    <property type="match status" value="1"/>
</dbReference>